<dbReference type="InterPro" id="IPR018376">
    <property type="entry name" value="Enoyl-CoA_hyd/isom_CS"/>
</dbReference>
<dbReference type="InterPro" id="IPR014748">
    <property type="entry name" value="Enoyl-CoA_hydra_C"/>
</dbReference>
<organism evidence="4 5">
    <name type="scientific">Rhodobium gokarnense</name>
    <dbReference type="NCBI Taxonomy" id="364296"/>
    <lineage>
        <taxon>Bacteria</taxon>
        <taxon>Pseudomonadati</taxon>
        <taxon>Pseudomonadota</taxon>
        <taxon>Alphaproteobacteria</taxon>
        <taxon>Hyphomicrobiales</taxon>
        <taxon>Rhodobiaceae</taxon>
        <taxon>Rhodobium</taxon>
    </lineage>
</organism>
<dbReference type="PANTHER" id="PTHR11941:SF54">
    <property type="entry name" value="ENOYL-COA HYDRATASE, MITOCHONDRIAL"/>
    <property type="match status" value="1"/>
</dbReference>
<evidence type="ECO:0000256" key="2">
    <source>
        <dbReference type="ARBA" id="ARBA00023239"/>
    </source>
</evidence>
<evidence type="ECO:0000256" key="1">
    <source>
        <dbReference type="ARBA" id="ARBA00005254"/>
    </source>
</evidence>
<dbReference type="InterPro" id="IPR029045">
    <property type="entry name" value="ClpP/crotonase-like_dom_sf"/>
</dbReference>
<dbReference type="PROSITE" id="PS00166">
    <property type="entry name" value="ENOYL_COA_HYDRATASE"/>
    <property type="match status" value="1"/>
</dbReference>
<protein>
    <submittedName>
        <fullName evidence="4">Enoyl-CoA hydratase/carnithine racemase</fullName>
    </submittedName>
</protein>
<evidence type="ECO:0000313" key="5">
    <source>
        <dbReference type="Proteomes" id="UP001209755"/>
    </source>
</evidence>
<dbReference type="Pfam" id="PF00378">
    <property type="entry name" value="ECH_1"/>
    <property type="match status" value="1"/>
</dbReference>
<evidence type="ECO:0000313" key="4">
    <source>
        <dbReference type="EMBL" id="MCW2308006.1"/>
    </source>
</evidence>
<dbReference type="CDD" id="cd06558">
    <property type="entry name" value="crotonase-like"/>
    <property type="match status" value="1"/>
</dbReference>
<name>A0ABT3HC75_9HYPH</name>
<dbReference type="Gene3D" id="3.90.226.10">
    <property type="entry name" value="2-enoyl-CoA Hydratase, Chain A, domain 1"/>
    <property type="match status" value="1"/>
</dbReference>
<dbReference type="RefSeq" id="WP_264601638.1">
    <property type="nucleotide sequence ID" value="NZ_JAOQNS010000006.1"/>
</dbReference>
<gene>
    <name evidence="4" type="ORF">M2319_002345</name>
</gene>
<keyword evidence="2" id="KW-0456">Lyase</keyword>
<evidence type="ECO:0000256" key="3">
    <source>
        <dbReference type="RuleBase" id="RU003707"/>
    </source>
</evidence>
<dbReference type="EMBL" id="JAOQNS010000006">
    <property type="protein sequence ID" value="MCW2308006.1"/>
    <property type="molecule type" value="Genomic_DNA"/>
</dbReference>
<proteinExistence type="inferred from homology"/>
<dbReference type="SUPFAM" id="SSF52096">
    <property type="entry name" value="ClpP/crotonase"/>
    <property type="match status" value="1"/>
</dbReference>
<dbReference type="Proteomes" id="UP001209755">
    <property type="component" value="Unassembled WGS sequence"/>
</dbReference>
<comment type="similarity">
    <text evidence="1 3">Belongs to the enoyl-CoA hydratase/isomerase family.</text>
</comment>
<sequence length="258" mass="27940">MAEFKFMKTERRGNVGIVTFNRPEALNALNEDVAIEVTDALRAFDADDSIGCMILAGGEKAFCAGADIKYVLDQTFETAYLHDFANYMDQVAEVRKPIIAAVRGFAFGGGTEIALMCDIILADLTAQFALPEVGLGVIPGAGGPARMTRSVGKAKAMYYVLTGKRFDAAEAERIGMITKVVEDGRLMDEAMALAQEIAAMPRLSVLACKEGVNQQAEVPLIPGRKVERRLAHALFGSADKMEGMAAFAEKRKPNFTKY</sequence>
<dbReference type="Gene3D" id="1.10.12.10">
    <property type="entry name" value="Lyase 2-enoyl-coa Hydratase, Chain A, domain 2"/>
    <property type="match status" value="1"/>
</dbReference>
<reference evidence="5" key="1">
    <citation type="submission" date="2023-07" db="EMBL/GenBank/DDBJ databases">
        <title>Genome sequencing of Purple Non-Sulfur Bacteria from various extreme environments.</title>
        <authorList>
            <person name="Mayer M."/>
        </authorList>
    </citation>
    <scope>NUCLEOTIDE SEQUENCE [LARGE SCALE GENOMIC DNA]</scope>
    <source>
        <strain evidence="5">DSM 17935</strain>
    </source>
</reference>
<keyword evidence="5" id="KW-1185">Reference proteome</keyword>
<dbReference type="InterPro" id="IPR001753">
    <property type="entry name" value="Enoyl-CoA_hydra/iso"/>
</dbReference>
<dbReference type="PANTHER" id="PTHR11941">
    <property type="entry name" value="ENOYL-COA HYDRATASE-RELATED"/>
    <property type="match status" value="1"/>
</dbReference>
<accession>A0ABT3HC75</accession>
<comment type="caution">
    <text evidence="4">The sequence shown here is derived from an EMBL/GenBank/DDBJ whole genome shotgun (WGS) entry which is preliminary data.</text>
</comment>